<accession>A0A517PWZ2</accession>
<protein>
    <submittedName>
        <fullName evidence="1">Uncharacterized protein</fullName>
    </submittedName>
</protein>
<organism evidence="1 2">
    <name type="scientific">Gimesia chilikensis</name>
    <dbReference type="NCBI Taxonomy" id="2605989"/>
    <lineage>
        <taxon>Bacteria</taxon>
        <taxon>Pseudomonadati</taxon>
        <taxon>Planctomycetota</taxon>
        <taxon>Planctomycetia</taxon>
        <taxon>Planctomycetales</taxon>
        <taxon>Planctomycetaceae</taxon>
        <taxon>Gimesia</taxon>
    </lineage>
</organism>
<sequence length="159" mass="18513">MGVYYYYVNETRSQYFCIDPSGRDIKQYAVGHNIGSRAFSYLLLDKNEYATGVKDHPLVGSWIGDRCYITGDDYCTSFAKIQTEYEDIGQQVIELMVHNDPWELLQYGGVDWLLDLIQQNGQFITITNEMRKRMSHVFRCARQESPGEDLDRICEALKR</sequence>
<gene>
    <name evidence="1" type="ORF">HG66A1_57260</name>
</gene>
<proteinExistence type="predicted"/>
<evidence type="ECO:0000313" key="1">
    <source>
        <dbReference type="EMBL" id="QDT23901.1"/>
    </source>
</evidence>
<dbReference type="RefSeq" id="WP_145191991.1">
    <property type="nucleotide sequence ID" value="NZ_CP036266.1"/>
</dbReference>
<reference evidence="1 2" key="1">
    <citation type="submission" date="2019-02" db="EMBL/GenBank/DDBJ databases">
        <title>Deep-cultivation of Planctomycetes and their phenomic and genomic characterization uncovers novel biology.</title>
        <authorList>
            <person name="Wiegand S."/>
            <person name="Jogler M."/>
            <person name="Boedeker C."/>
            <person name="Pinto D."/>
            <person name="Vollmers J."/>
            <person name="Rivas-Marin E."/>
            <person name="Kohn T."/>
            <person name="Peeters S.H."/>
            <person name="Heuer A."/>
            <person name="Rast P."/>
            <person name="Oberbeckmann S."/>
            <person name="Bunk B."/>
            <person name="Jeske O."/>
            <person name="Meyerdierks A."/>
            <person name="Storesund J.E."/>
            <person name="Kallscheuer N."/>
            <person name="Luecker S."/>
            <person name="Lage O.M."/>
            <person name="Pohl T."/>
            <person name="Merkel B.J."/>
            <person name="Hornburger P."/>
            <person name="Mueller R.-W."/>
            <person name="Bruemmer F."/>
            <person name="Labrenz M."/>
            <person name="Spormann A.M."/>
            <person name="Op den Camp H."/>
            <person name="Overmann J."/>
            <person name="Amann R."/>
            <person name="Jetten M.S.M."/>
            <person name="Mascher T."/>
            <person name="Medema M.H."/>
            <person name="Devos D.P."/>
            <person name="Kaster A.-K."/>
            <person name="Ovreas L."/>
            <person name="Rohde M."/>
            <person name="Galperin M.Y."/>
            <person name="Jogler C."/>
        </authorList>
    </citation>
    <scope>NUCLEOTIDE SEQUENCE [LARGE SCALE GENOMIC DNA]</scope>
    <source>
        <strain evidence="1 2">HG66A1</strain>
    </source>
</reference>
<dbReference type="EMBL" id="CP036266">
    <property type="protein sequence ID" value="QDT23901.1"/>
    <property type="molecule type" value="Genomic_DNA"/>
</dbReference>
<dbReference type="OrthoDB" id="286878at2"/>
<keyword evidence="2" id="KW-1185">Reference proteome</keyword>
<dbReference type="AlphaFoldDB" id="A0A517PWZ2"/>
<name>A0A517PWZ2_9PLAN</name>
<evidence type="ECO:0000313" key="2">
    <source>
        <dbReference type="Proteomes" id="UP000320421"/>
    </source>
</evidence>
<dbReference type="Proteomes" id="UP000320421">
    <property type="component" value="Chromosome"/>
</dbReference>